<dbReference type="AlphaFoldDB" id="A0A8H7D681"/>
<name>A0A8H7D681_9AGAR</name>
<proteinExistence type="predicted"/>
<comment type="caution">
    <text evidence="1">The sequence shown here is derived from an EMBL/GenBank/DDBJ whole genome shotgun (WGS) entry which is preliminary data.</text>
</comment>
<organism evidence="1 2">
    <name type="scientific">Mycena venus</name>
    <dbReference type="NCBI Taxonomy" id="2733690"/>
    <lineage>
        <taxon>Eukaryota</taxon>
        <taxon>Fungi</taxon>
        <taxon>Dikarya</taxon>
        <taxon>Basidiomycota</taxon>
        <taxon>Agaricomycotina</taxon>
        <taxon>Agaricomycetes</taxon>
        <taxon>Agaricomycetidae</taxon>
        <taxon>Agaricales</taxon>
        <taxon>Marasmiineae</taxon>
        <taxon>Mycenaceae</taxon>
        <taxon>Mycena</taxon>
    </lineage>
</organism>
<keyword evidence="1" id="KW-0560">Oxidoreductase</keyword>
<keyword evidence="2" id="KW-1185">Reference proteome</keyword>
<protein>
    <submittedName>
        <fullName evidence="1">Monooxygenase</fullName>
    </submittedName>
</protein>
<dbReference type="GO" id="GO:0004497">
    <property type="term" value="F:monooxygenase activity"/>
    <property type="evidence" value="ECO:0007669"/>
    <property type="project" value="UniProtKB-KW"/>
</dbReference>
<accession>A0A8H7D681</accession>
<evidence type="ECO:0000313" key="2">
    <source>
        <dbReference type="Proteomes" id="UP000620124"/>
    </source>
</evidence>
<evidence type="ECO:0000313" key="1">
    <source>
        <dbReference type="EMBL" id="KAF7362935.1"/>
    </source>
</evidence>
<dbReference type="SUPFAM" id="SSF53335">
    <property type="entry name" value="S-adenosyl-L-methionine-dependent methyltransferases"/>
    <property type="match status" value="1"/>
</dbReference>
<dbReference type="OrthoDB" id="2905359at2759"/>
<dbReference type="Proteomes" id="UP000620124">
    <property type="component" value="Unassembled WGS sequence"/>
</dbReference>
<gene>
    <name evidence="1" type="ORF">MVEN_00644500</name>
</gene>
<keyword evidence="1" id="KW-0503">Monooxygenase</keyword>
<dbReference type="InterPro" id="IPR029063">
    <property type="entry name" value="SAM-dependent_MTases_sf"/>
</dbReference>
<dbReference type="EMBL" id="JACAZI010000004">
    <property type="protein sequence ID" value="KAF7362935.1"/>
    <property type="molecule type" value="Genomic_DNA"/>
</dbReference>
<sequence length="213" mass="22770">MASEWDTPTFAFHDLDYIPSGYGGVLAPYIETGPGTMRAATTLMRLDLLPAATTPPAPLSVICDLGCGDGTFLIGLLAHINAITRTTRATAVHGVGIDYNAGLLATAAANAVAAGAQVRWLVYDFNADLEDLGGQLALQRVTHVFVYLVPKQLALSTVRAILTRLYESGVMLCFHKFQPTYLTATRRDTLMDLVVYECAGGTSTDTLGQDDLN</sequence>
<reference evidence="1" key="1">
    <citation type="submission" date="2020-05" db="EMBL/GenBank/DDBJ databases">
        <title>Mycena genomes resolve the evolution of fungal bioluminescence.</title>
        <authorList>
            <person name="Tsai I.J."/>
        </authorList>
    </citation>
    <scope>NUCLEOTIDE SEQUENCE</scope>
    <source>
        <strain evidence="1">CCC161011</strain>
    </source>
</reference>
<dbReference type="Gene3D" id="3.40.50.150">
    <property type="entry name" value="Vaccinia Virus protein VP39"/>
    <property type="match status" value="1"/>
</dbReference>